<keyword evidence="2" id="KW-1185">Reference proteome</keyword>
<protein>
    <submittedName>
        <fullName evidence="1">Uncharacterized protein</fullName>
    </submittedName>
</protein>
<organism evidence="1 2">
    <name type="scientific">Melastoma candidum</name>
    <dbReference type="NCBI Taxonomy" id="119954"/>
    <lineage>
        <taxon>Eukaryota</taxon>
        <taxon>Viridiplantae</taxon>
        <taxon>Streptophyta</taxon>
        <taxon>Embryophyta</taxon>
        <taxon>Tracheophyta</taxon>
        <taxon>Spermatophyta</taxon>
        <taxon>Magnoliopsida</taxon>
        <taxon>eudicotyledons</taxon>
        <taxon>Gunneridae</taxon>
        <taxon>Pentapetalae</taxon>
        <taxon>rosids</taxon>
        <taxon>malvids</taxon>
        <taxon>Myrtales</taxon>
        <taxon>Melastomataceae</taxon>
        <taxon>Melastomatoideae</taxon>
        <taxon>Melastomateae</taxon>
        <taxon>Melastoma</taxon>
    </lineage>
</organism>
<dbReference type="Proteomes" id="UP001057402">
    <property type="component" value="Chromosome 1"/>
</dbReference>
<accession>A0ACB9SKW9</accession>
<dbReference type="EMBL" id="CM042880">
    <property type="protein sequence ID" value="KAI4390153.1"/>
    <property type="molecule type" value="Genomic_DNA"/>
</dbReference>
<evidence type="ECO:0000313" key="1">
    <source>
        <dbReference type="EMBL" id="KAI4390153.1"/>
    </source>
</evidence>
<gene>
    <name evidence="1" type="ORF">MLD38_002295</name>
</gene>
<evidence type="ECO:0000313" key="2">
    <source>
        <dbReference type="Proteomes" id="UP001057402"/>
    </source>
</evidence>
<reference evidence="2" key="1">
    <citation type="journal article" date="2023" name="Front. Plant Sci.">
        <title>Chromosomal-level genome assembly of Melastoma candidum provides insights into trichome evolution.</title>
        <authorList>
            <person name="Zhong Y."/>
            <person name="Wu W."/>
            <person name="Sun C."/>
            <person name="Zou P."/>
            <person name="Liu Y."/>
            <person name="Dai S."/>
            <person name="Zhou R."/>
        </authorList>
    </citation>
    <scope>NUCLEOTIDE SEQUENCE [LARGE SCALE GENOMIC DNA]</scope>
</reference>
<name>A0ACB9SKW9_9MYRT</name>
<sequence length="66" mass="7200">MPTGTEFERHKGVDMLDIAYHNGSLKIAPLTIDDNTVLLLSSFLAYEQCDNSPGPSSPTSLYSRIA</sequence>
<comment type="caution">
    <text evidence="1">The sequence shown here is derived from an EMBL/GenBank/DDBJ whole genome shotgun (WGS) entry which is preliminary data.</text>
</comment>
<proteinExistence type="predicted"/>